<proteinExistence type="predicted"/>
<dbReference type="EMBL" id="JAYMGO010000002">
    <property type="protein sequence ID" value="KAL1279903.1"/>
    <property type="molecule type" value="Genomic_DNA"/>
</dbReference>
<sequence length="85" mass="9043">MSLCRMCGGPVDFPGAHKDCVMCLGRAHAEAALEGSDCTACEELARGWPLSATMACWALLLLRPPPSSQGPADCRMPLLKALLRD</sequence>
<reference evidence="1 2" key="1">
    <citation type="submission" date="2023-09" db="EMBL/GenBank/DDBJ databases">
        <authorList>
            <person name="Wang M."/>
        </authorList>
    </citation>
    <scope>NUCLEOTIDE SEQUENCE [LARGE SCALE GENOMIC DNA]</scope>
    <source>
        <strain evidence="1">GT-2023</strain>
        <tissue evidence="1">Liver</tissue>
    </source>
</reference>
<keyword evidence="2" id="KW-1185">Reference proteome</keyword>
<dbReference type="Proteomes" id="UP001558613">
    <property type="component" value="Unassembled WGS sequence"/>
</dbReference>
<evidence type="ECO:0000313" key="1">
    <source>
        <dbReference type="EMBL" id="KAL1279903.1"/>
    </source>
</evidence>
<evidence type="ECO:0000313" key="2">
    <source>
        <dbReference type="Proteomes" id="UP001558613"/>
    </source>
</evidence>
<comment type="caution">
    <text evidence="1">The sequence shown here is derived from an EMBL/GenBank/DDBJ whole genome shotgun (WGS) entry which is preliminary data.</text>
</comment>
<protein>
    <submittedName>
        <fullName evidence="1">Uncharacterized protein</fullName>
    </submittedName>
</protein>
<organism evidence="1 2">
    <name type="scientific">Cirrhinus molitorella</name>
    <name type="common">mud carp</name>
    <dbReference type="NCBI Taxonomy" id="172907"/>
    <lineage>
        <taxon>Eukaryota</taxon>
        <taxon>Metazoa</taxon>
        <taxon>Chordata</taxon>
        <taxon>Craniata</taxon>
        <taxon>Vertebrata</taxon>
        <taxon>Euteleostomi</taxon>
        <taxon>Actinopterygii</taxon>
        <taxon>Neopterygii</taxon>
        <taxon>Teleostei</taxon>
        <taxon>Ostariophysi</taxon>
        <taxon>Cypriniformes</taxon>
        <taxon>Cyprinidae</taxon>
        <taxon>Labeoninae</taxon>
        <taxon>Labeonini</taxon>
        <taxon>Cirrhinus</taxon>
    </lineage>
</organism>
<gene>
    <name evidence="1" type="ORF">QQF64_014503</name>
</gene>
<name>A0ABR3NSA1_9TELE</name>
<accession>A0ABR3NSA1</accession>